<dbReference type="AlphaFoldDB" id="A0A8E2J7L4"/>
<gene>
    <name evidence="1" type="ORF">OBBRIDRAFT_17368</name>
</gene>
<name>A0A8E2J7L4_9APHY</name>
<evidence type="ECO:0008006" key="3">
    <source>
        <dbReference type="Google" id="ProtNLM"/>
    </source>
</evidence>
<dbReference type="OrthoDB" id="2745518at2759"/>
<organism evidence="1 2">
    <name type="scientific">Obba rivulosa</name>
    <dbReference type="NCBI Taxonomy" id="1052685"/>
    <lineage>
        <taxon>Eukaryota</taxon>
        <taxon>Fungi</taxon>
        <taxon>Dikarya</taxon>
        <taxon>Basidiomycota</taxon>
        <taxon>Agaricomycotina</taxon>
        <taxon>Agaricomycetes</taxon>
        <taxon>Polyporales</taxon>
        <taxon>Gelatoporiaceae</taxon>
        <taxon>Obba</taxon>
    </lineage>
</organism>
<sequence>MHFTELSDDVIDHILTRIPDFKTYTAAIRASKQFYTVWNRHPKSTLRAVAWNVVGPALPSALRLVRFLSAAVHHGEDASSALKDEALLVHEDIETGHECRLLQHHAQVVQKLEDLFSRRNKDRMSPTSRLSEVESYRFHRAVYRFWLYVAYMKERRNQDDHSDDDNVLLPAQDELLDCAPLLDSFPSDELYEIDRVYSFLQETAQWILHAGLVDMFHGIGGGTLNETVLIYSGPETISVCLETRIMANNNVPLADVLGAPHRFFERPLGHVLEKRQISAAMLDERRPKAIIDSVIGEDDTCDACGAPEGTHLWGTTNWNLLKGYFPPRDMCNCLEANLPHNTVETRPLTAAMAGPVKNFDYNGMMEEMFGLEPDENDTWSKDSWYCLSCVKQLFRRRFRKWLFLWKSRTTGEVQEDCWYGYHCRTQMWKRAHAAKLNVSLGPAACSAAPGWLTIAASHSASLRTNPRRWACNAQLMVIAAYTRSSGTECAVFTP</sequence>
<reference evidence="1 2" key="1">
    <citation type="submission" date="2016-07" db="EMBL/GenBank/DDBJ databases">
        <title>Draft genome of the white-rot fungus Obba rivulosa 3A-2.</title>
        <authorList>
            <consortium name="DOE Joint Genome Institute"/>
            <person name="Miettinen O."/>
            <person name="Riley R."/>
            <person name="Acob R."/>
            <person name="Barry K."/>
            <person name="Cullen D."/>
            <person name="De Vries R."/>
            <person name="Hainaut M."/>
            <person name="Hatakka A."/>
            <person name="Henrissat B."/>
            <person name="Hilden K."/>
            <person name="Kuo R."/>
            <person name="Labutti K."/>
            <person name="Lipzen A."/>
            <person name="Makela M.R."/>
            <person name="Sandor L."/>
            <person name="Spatafora J.W."/>
            <person name="Grigoriev I.V."/>
            <person name="Hibbett D.S."/>
        </authorList>
    </citation>
    <scope>NUCLEOTIDE SEQUENCE [LARGE SCALE GENOMIC DNA]</scope>
    <source>
        <strain evidence="1 2">3A-2</strain>
    </source>
</reference>
<dbReference type="Proteomes" id="UP000250043">
    <property type="component" value="Unassembled WGS sequence"/>
</dbReference>
<keyword evidence="2" id="KW-1185">Reference proteome</keyword>
<evidence type="ECO:0000313" key="1">
    <source>
        <dbReference type="EMBL" id="OCH96683.1"/>
    </source>
</evidence>
<protein>
    <recommendedName>
        <fullName evidence="3">F-box domain-containing protein</fullName>
    </recommendedName>
</protein>
<evidence type="ECO:0000313" key="2">
    <source>
        <dbReference type="Proteomes" id="UP000250043"/>
    </source>
</evidence>
<dbReference type="EMBL" id="KV722330">
    <property type="protein sequence ID" value="OCH96683.1"/>
    <property type="molecule type" value="Genomic_DNA"/>
</dbReference>
<proteinExistence type="predicted"/>
<accession>A0A8E2J7L4</accession>